<name>A0A0S4QER3_9ACTN</name>
<sequence length="233" mass="26291">MHPECHSASSDVFPDLGPDNSICRGERRQGPWCRYVLCGVRTMKNPSKSTNSDSRKIPFWDRFVGWLSEHGNPLGRKLVAQVMAALLGLAGAWIIAAKTIEPRIPLDAATVYIGRFYREISDPAKIHAAWQNMTTKTFQTYSSLPYRNFRKFWANQQRPSILDVSKDGSNTFAVSIQFHPKGKPKGTKDPEAHFAAVLQCDDRVAIWTFTNCDSRSLKLEDLKDYDLRVLDGG</sequence>
<evidence type="ECO:0000313" key="2">
    <source>
        <dbReference type="Proteomes" id="UP000198802"/>
    </source>
</evidence>
<dbReference type="EMBL" id="FAOZ01000002">
    <property type="protein sequence ID" value="CUU54107.1"/>
    <property type="molecule type" value="Genomic_DNA"/>
</dbReference>
<reference evidence="2" key="1">
    <citation type="submission" date="2015-11" db="EMBL/GenBank/DDBJ databases">
        <authorList>
            <person name="Varghese N."/>
        </authorList>
    </citation>
    <scope>NUCLEOTIDE SEQUENCE [LARGE SCALE GENOMIC DNA]</scope>
    <source>
        <strain evidence="2">DSM 45899</strain>
    </source>
</reference>
<dbReference type="Proteomes" id="UP000198802">
    <property type="component" value="Unassembled WGS sequence"/>
</dbReference>
<gene>
    <name evidence="1" type="ORF">Ga0074812_102110</name>
</gene>
<proteinExistence type="predicted"/>
<keyword evidence="2" id="KW-1185">Reference proteome</keyword>
<organism evidence="1 2">
    <name type="scientific">Parafrankia irregularis</name>
    <dbReference type="NCBI Taxonomy" id="795642"/>
    <lineage>
        <taxon>Bacteria</taxon>
        <taxon>Bacillati</taxon>
        <taxon>Actinomycetota</taxon>
        <taxon>Actinomycetes</taxon>
        <taxon>Frankiales</taxon>
        <taxon>Frankiaceae</taxon>
        <taxon>Parafrankia</taxon>
    </lineage>
</organism>
<accession>A0A0S4QER3</accession>
<dbReference type="AlphaFoldDB" id="A0A0S4QER3"/>
<evidence type="ECO:0000313" key="1">
    <source>
        <dbReference type="EMBL" id="CUU54107.1"/>
    </source>
</evidence>
<protein>
    <submittedName>
        <fullName evidence="1">Uncharacterized protein</fullName>
    </submittedName>
</protein>